<evidence type="ECO:0000313" key="4">
    <source>
        <dbReference type="Proteomes" id="UP000078116"/>
    </source>
</evidence>
<dbReference type="STRING" id="1462993.A6V36_33380"/>
<protein>
    <submittedName>
        <fullName evidence="1">Uncharacterized protein</fullName>
    </submittedName>
</protein>
<dbReference type="Proteomes" id="UP000078116">
    <property type="component" value="Unassembled WGS sequence"/>
</dbReference>
<accession>A0A1A9N2N9</accession>
<comment type="caution">
    <text evidence="1">The sequence shown here is derived from an EMBL/GenBank/DDBJ whole genome shotgun (WGS) entry which is preliminary data.</text>
</comment>
<organism evidence="1 4">
    <name type="scientific">Paraburkholderia ginsengiterrae</name>
    <dbReference type="NCBI Taxonomy" id="1462993"/>
    <lineage>
        <taxon>Bacteria</taxon>
        <taxon>Pseudomonadati</taxon>
        <taxon>Pseudomonadota</taxon>
        <taxon>Betaproteobacteria</taxon>
        <taxon>Burkholderiales</taxon>
        <taxon>Burkholderiaceae</taxon>
        <taxon>Paraburkholderia</taxon>
    </lineage>
</organism>
<proteinExistence type="predicted"/>
<dbReference type="Proteomes" id="UP000077961">
    <property type="component" value="Unassembled WGS sequence"/>
</dbReference>
<dbReference type="EMBL" id="LXJZ01000185">
    <property type="protein sequence ID" value="OAJ56619.1"/>
    <property type="molecule type" value="Genomic_DNA"/>
</dbReference>
<keyword evidence="3" id="KW-1185">Reference proteome</keyword>
<evidence type="ECO:0000313" key="1">
    <source>
        <dbReference type="EMBL" id="OAJ56462.1"/>
    </source>
</evidence>
<reference evidence="3 4" key="1">
    <citation type="submission" date="2016-04" db="EMBL/GenBank/DDBJ databases">
        <title>Reclassification of Paraburkholderia panaciterrae (Farh et al. 2015) Dobritsa &amp; Samadpour 2016 as a later homotypic synonym of Paraburkholderia ginsengiterrae (Farh et al. 2015) Dobritsa &amp; Samadpour 2016.</title>
        <authorList>
            <person name="Dobritsa A.P."/>
            <person name="Kutumbaka K."/>
            <person name="Samadpour M."/>
        </authorList>
    </citation>
    <scope>NUCLEOTIDE SEQUENCE [LARGE SCALE GENOMIC DNA]</scope>
    <source>
        <strain evidence="1 4">DCY85</strain>
        <strain evidence="2 3">DCY85-1</strain>
    </source>
</reference>
<dbReference type="AlphaFoldDB" id="A0A1A9N2N9"/>
<sequence>MHDPCAVSIFCAFNPPARADVLAVACDVQQCIAALDFFATVFIFCVASPDSDEGQMAYARDVG</sequence>
<name>A0A1A9N2N9_9BURK</name>
<gene>
    <name evidence="2" type="ORF">A6V36_33380</name>
    <name evidence="1" type="ORF">A6V37_31670</name>
</gene>
<evidence type="ECO:0000313" key="3">
    <source>
        <dbReference type="Proteomes" id="UP000077961"/>
    </source>
</evidence>
<evidence type="ECO:0000313" key="2">
    <source>
        <dbReference type="EMBL" id="OAJ56619.1"/>
    </source>
</evidence>
<dbReference type="EMBL" id="LXKA01000335">
    <property type="protein sequence ID" value="OAJ56462.1"/>
    <property type="molecule type" value="Genomic_DNA"/>
</dbReference>